<evidence type="ECO:0000256" key="3">
    <source>
        <dbReference type="ARBA" id="ARBA00022827"/>
    </source>
</evidence>
<dbReference type="GO" id="GO:0050660">
    <property type="term" value="F:flavin adenine dinucleotide binding"/>
    <property type="evidence" value="ECO:0007669"/>
    <property type="project" value="InterPro"/>
</dbReference>
<dbReference type="Pfam" id="PF01266">
    <property type="entry name" value="DAO"/>
    <property type="match status" value="1"/>
</dbReference>
<dbReference type="Proteomes" id="UP000283576">
    <property type="component" value="Unassembled WGS sequence"/>
</dbReference>
<accession>A0A418HPA2</accession>
<dbReference type="PANTHER" id="PTHR10961:SF7">
    <property type="entry name" value="FAD DEPENDENT OXIDOREDUCTASE DOMAIN-CONTAINING PROTEIN"/>
    <property type="match status" value="1"/>
</dbReference>
<keyword evidence="4" id="KW-0560">Oxidoreductase</keyword>
<evidence type="ECO:0000256" key="1">
    <source>
        <dbReference type="ARBA" id="ARBA00001974"/>
    </source>
</evidence>
<evidence type="ECO:0000256" key="2">
    <source>
        <dbReference type="ARBA" id="ARBA00022630"/>
    </source>
</evidence>
<reference evidence="6 7" key="1">
    <citation type="journal article" date="2016" name="Front. Microbiol.">
        <title>Comprehensive Phylogenetic Analysis of Bovine Non-aureus Staphylococci Species Based on Whole-Genome Sequencing.</title>
        <authorList>
            <person name="Naushad S."/>
            <person name="Barkema H.W."/>
            <person name="Luby C."/>
            <person name="Condas L.A."/>
            <person name="Nobrega D.B."/>
            <person name="Carson D.A."/>
            <person name="De Buck J."/>
        </authorList>
    </citation>
    <scope>NUCLEOTIDE SEQUENCE [LARGE SCALE GENOMIC DNA]</scope>
    <source>
        <strain evidence="6 7">SNUC 1388</strain>
    </source>
</reference>
<proteinExistence type="predicted"/>
<organism evidence="6 7">
    <name type="scientific">Staphylococcus gallinarum</name>
    <dbReference type="NCBI Taxonomy" id="1293"/>
    <lineage>
        <taxon>Bacteria</taxon>
        <taxon>Bacillati</taxon>
        <taxon>Bacillota</taxon>
        <taxon>Bacilli</taxon>
        <taxon>Bacillales</taxon>
        <taxon>Staphylococcaceae</taxon>
        <taxon>Staphylococcus</taxon>
    </lineage>
</organism>
<gene>
    <name evidence="6" type="ORF">BUZ01_06700</name>
</gene>
<dbReference type="EMBL" id="QXRZ01000003">
    <property type="protein sequence ID" value="RIL43299.1"/>
    <property type="molecule type" value="Genomic_DNA"/>
</dbReference>
<dbReference type="GO" id="GO:0008115">
    <property type="term" value="F:sarcosine oxidase activity"/>
    <property type="evidence" value="ECO:0007669"/>
    <property type="project" value="TreeGrafter"/>
</dbReference>
<keyword evidence="2" id="KW-0285">Flavoprotein</keyword>
<dbReference type="GO" id="GO:0005829">
    <property type="term" value="C:cytosol"/>
    <property type="evidence" value="ECO:0007669"/>
    <property type="project" value="TreeGrafter"/>
</dbReference>
<dbReference type="NCBIfam" id="NF008425">
    <property type="entry name" value="PRK11259.1"/>
    <property type="match status" value="1"/>
</dbReference>
<dbReference type="SUPFAM" id="SSF51905">
    <property type="entry name" value="FAD/NAD(P)-binding domain"/>
    <property type="match status" value="1"/>
</dbReference>
<dbReference type="Gene3D" id="3.50.50.60">
    <property type="entry name" value="FAD/NAD(P)-binding domain"/>
    <property type="match status" value="1"/>
</dbReference>
<evidence type="ECO:0000256" key="4">
    <source>
        <dbReference type="ARBA" id="ARBA00023002"/>
    </source>
</evidence>
<comment type="caution">
    <text evidence="6">The sequence shown here is derived from an EMBL/GenBank/DDBJ whole genome shotgun (WGS) entry which is preliminary data.</text>
</comment>
<evidence type="ECO:0000259" key="5">
    <source>
        <dbReference type="Pfam" id="PF01266"/>
    </source>
</evidence>
<dbReference type="InterPro" id="IPR006076">
    <property type="entry name" value="FAD-dep_OxRdtase"/>
</dbReference>
<dbReference type="RefSeq" id="WP_107526883.1">
    <property type="nucleotide sequence ID" value="NZ_JAIBNU010000002.1"/>
</dbReference>
<dbReference type="AlphaFoldDB" id="A0A418HPA2"/>
<name>A0A418HPA2_STAGA</name>
<dbReference type="InterPro" id="IPR036188">
    <property type="entry name" value="FAD/NAD-bd_sf"/>
</dbReference>
<keyword evidence="3" id="KW-0274">FAD</keyword>
<dbReference type="SUPFAM" id="SSF54373">
    <property type="entry name" value="FAD-linked reductases, C-terminal domain"/>
    <property type="match status" value="1"/>
</dbReference>
<dbReference type="PANTHER" id="PTHR10961">
    <property type="entry name" value="PEROXISOMAL SARCOSINE OXIDASE"/>
    <property type="match status" value="1"/>
</dbReference>
<sequence>MTNKYDVIVVGAGSMGMAAGYYLAEQGKKTLLIDAFDPPHENGSHSGDTRLIRHACGEGYAYVPLALRAQELWHALQAKTNERIFTQTGVLTFGPAASGFVQTAIEGGQKYGLNIETLTADDVNARWPGITMPQEEIGCYEPEAGILFSSACIRTLKRLALSVGAELKVNSPVMDIEIFDDSVKVYTPDDTFEANKLIISGGAWNKKLLNELNINIIIQPSRQTIAWFDSDDILYKSDGFPGFFADVPSGVYYGFPSIDGTGLKIGRYDNGDDIDPSYYNKTFGAYEKDEKDIRGFLSNYMQAAHGNINVGKTCMFTNTPDENFIIDTHPDYNHVAIAAGFSGHGYKFSSAVGEALGELIIHGETTQDISPFKITRDSLQPENKDEVYFKARGK</sequence>
<evidence type="ECO:0000313" key="7">
    <source>
        <dbReference type="Proteomes" id="UP000283576"/>
    </source>
</evidence>
<evidence type="ECO:0000313" key="6">
    <source>
        <dbReference type="EMBL" id="RIL43299.1"/>
    </source>
</evidence>
<comment type="cofactor">
    <cofactor evidence="1">
        <name>FAD</name>
        <dbReference type="ChEBI" id="CHEBI:57692"/>
    </cofactor>
</comment>
<dbReference type="Gene3D" id="3.30.9.10">
    <property type="entry name" value="D-Amino Acid Oxidase, subunit A, domain 2"/>
    <property type="match status" value="1"/>
</dbReference>
<feature type="domain" description="FAD dependent oxidoreductase" evidence="5">
    <location>
        <begin position="6"/>
        <end position="359"/>
    </location>
</feature>
<protein>
    <submittedName>
        <fullName evidence="6">N-methyl-L-tryptophan oxidase</fullName>
    </submittedName>
</protein>
<dbReference type="InterPro" id="IPR045170">
    <property type="entry name" value="MTOX"/>
</dbReference>